<dbReference type="InterPro" id="IPR012337">
    <property type="entry name" value="RNaseH-like_sf"/>
</dbReference>
<proteinExistence type="predicted"/>
<dbReference type="EMBL" id="CAUEEQ010008551">
    <property type="protein sequence ID" value="CAJ0932465.1"/>
    <property type="molecule type" value="Genomic_DNA"/>
</dbReference>
<dbReference type="InterPro" id="IPR016197">
    <property type="entry name" value="Chromo-like_dom_sf"/>
</dbReference>
<evidence type="ECO:0000259" key="3">
    <source>
        <dbReference type="PROSITE" id="PS50013"/>
    </source>
</evidence>
<feature type="domain" description="Integrase catalytic" evidence="4">
    <location>
        <begin position="1"/>
        <end position="138"/>
    </location>
</feature>
<evidence type="ECO:0000256" key="2">
    <source>
        <dbReference type="SAM" id="MobiDB-lite"/>
    </source>
</evidence>
<keyword evidence="6" id="KW-1185">Reference proteome</keyword>
<feature type="domain" description="Chromo" evidence="3">
    <location>
        <begin position="278"/>
        <end position="325"/>
    </location>
</feature>
<sequence length="921" mass="104422">MSVIWVVCDRFSKMVHLVPLSKLPSSSDLVPLFFQHVVRLHGIPENIVSERGSQFLSRFWRAFCARMGIDLSFSSAFHPQTNGQTERTNQTLETYLRCFVSADQDDWVSFLPLAEFALNNRASSATLVSPFLCDSGFHPRFSSGQVESSDCPGVDTVVDRLQQIWTHVVDNLTLSQEKAQRFAKRRRCVGPRLRVGDLVWLSSRYIPMKVSSPKFKPRFIGPYRISEVLNPVSFRLTLPASFSIHNVFPRSLLRRYVAPVVPSVDPPAPVLVEGELEYIVEKILDSRISRRKLQYLVKWKGYGQEDNSWVFASDFHAADLVRAFHLAHPGRPGGSGNYKDKVNKYSMLKTHGTADYEEESKNEIRAHKTRKLGIQELSKMEMREPSEIILKLAAPGSGLKELVNEASMTPELVKKLLAVLSKAIECRSSCQNLIHILSHILNSLFLKSTLCSYIMQCGSSLQSEDLCSVVDHLLTVLTEILSIFPSSSFADVTIIKTVLENLVRQMEADSVTISEKTKQNMETLNLFLQHLQDKKQEGTLKADNYIYAAGKKGLVLGDDFRGVSVFPTHDDICMKGNPRLAPNIIDGSYPDVTSYLNTHFSLLREDFIGPLRDGISQYLRAQSDEYVNDIRLYFNVSILESFCVQSGIVYQVKFSTQQLKHIMWENSQRLLYGSLVCLSNDNFNSMLFATVAERTVADLHQGIITLMFEEESRQQLAKEADNECPFVMAETTAYFEAYCHTLQGLKEMKESDVPFQNYIVHCKTMMSPPAYLLNDGSSFTLSELEHKTSSDSSVEETYCNINKNKTTKPELNILDFETWPTEEELGFDESQFEAFQKSLTSELSIIQGPPGTGIYKSSQCKIVRVGSRSNSELMKTFSLNVLRRSKKSSIFLRRKFNDLSDSDDLEDEEEEEVEDIEDTVR</sequence>
<evidence type="ECO:0000256" key="1">
    <source>
        <dbReference type="ARBA" id="ARBA00004123"/>
    </source>
</evidence>
<comment type="caution">
    <text evidence="5">The sequence shown here is derived from an EMBL/GenBank/DDBJ whole genome shotgun (WGS) entry which is preliminary data.</text>
</comment>
<dbReference type="InterPro" id="IPR001584">
    <property type="entry name" value="Integrase_cat-core"/>
</dbReference>
<organism evidence="5 6">
    <name type="scientific">Ranitomeya imitator</name>
    <name type="common">mimic poison frog</name>
    <dbReference type="NCBI Taxonomy" id="111125"/>
    <lineage>
        <taxon>Eukaryota</taxon>
        <taxon>Metazoa</taxon>
        <taxon>Chordata</taxon>
        <taxon>Craniata</taxon>
        <taxon>Vertebrata</taxon>
        <taxon>Euteleostomi</taxon>
        <taxon>Amphibia</taxon>
        <taxon>Batrachia</taxon>
        <taxon>Anura</taxon>
        <taxon>Neobatrachia</taxon>
        <taxon>Hyloidea</taxon>
        <taxon>Dendrobatidae</taxon>
        <taxon>Dendrobatinae</taxon>
        <taxon>Ranitomeya</taxon>
    </lineage>
</organism>
<dbReference type="Pfam" id="PF00385">
    <property type="entry name" value="Chromo"/>
    <property type="match status" value="1"/>
</dbReference>
<dbReference type="Pfam" id="PF25396">
    <property type="entry name" value="ZNFX1"/>
    <property type="match status" value="1"/>
</dbReference>
<dbReference type="Gene3D" id="3.40.50.300">
    <property type="entry name" value="P-loop containing nucleotide triphosphate hydrolases"/>
    <property type="match status" value="1"/>
</dbReference>
<dbReference type="PANTHER" id="PTHR37984">
    <property type="entry name" value="PROTEIN CBG26694"/>
    <property type="match status" value="1"/>
</dbReference>
<dbReference type="InterPro" id="IPR056924">
    <property type="entry name" value="SH3_Tf2-1"/>
</dbReference>
<dbReference type="PROSITE" id="PS50013">
    <property type="entry name" value="CHROMO_2"/>
    <property type="match status" value="1"/>
</dbReference>
<dbReference type="Pfam" id="PF24626">
    <property type="entry name" value="SH3_Tf2-1"/>
    <property type="match status" value="1"/>
</dbReference>
<evidence type="ECO:0000259" key="4">
    <source>
        <dbReference type="PROSITE" id="PS50994"/>
    </source>
</evidence>
<dbReference type="InterPro" id="IPR027417">
    <property type="entry name" value="P-loop_NTPase"/>
</dbReference>
<dbReference type="InterPro" id="IPR016024">
    <property type="entry name" value="ARM-type_fold"/>
</dbReference>
<dbReference type="SUPFAM" id="SSF53098">
    <property type="entry name" value="Ribonuclease H-like"/>
    <property type="match status" value="1"/>
</dbReference>
<dbReference type="Gene3D" id="2.40.50.40">
    <property type="match status" value="1"/>
</dbReference>
<reference evidence="5" key="1">
    <citation type="submission" date="2023-07" db="EMBL/GenBank/DDBJ databases">
        <authorList>
            <person name="Stuckert A."/>
        </authorList>
    </citation>
    <scope>NUCLEOTIDE SEQUENCE</scope>
</reference>
<dbReference type="CDD" id="cd00024">
    <property type="entry name" value="CD_CSD"/>
    <property type="match status" value="1"/>
</dbReference>
<name>A0ABN9L3Q5_9NEOB</name>
<evidence type="ECO:0000313" key="5">
    <source>
        <dbReference type="EMBL" id="CAJ0932465.1"/>
    </source>
</evidence>
<accession>A0ABN9L3Q5</accession>
<dbReference type="SUPFAM" id="SSF48371">
    <property type="entry name" value="ARM repeat"/>
    <property type="match status" value="1"/>
</dbReference>
<dbReference type="InterPro" id="IPR000953">
    <property type="entry name" value="Chromo/chromo_shadow_dom"/>
</dbReference>
<evidence type="ECO:0000313" key="6">
    <source>
        <dbReference type="Proteomes" id="UP001176940"/>
    </source>
</evidence>
<dbReference type="Gene3D" id="3.30.420.10">
    <property type="entry name" value="Ribonuclease H-like superfamily/Ribonuclease H"/>
    <property type="match status" value="1"/>
</dbReference>
<dbReference type="InterPro" id="IPR023780">
    <property type="entry name" value="Chromo_domain"/>
</dbReference>
<dbReference type="PANTHER" id="PTHR37984:SF15">
    <property type="entry name" value="INTEGRASE CATALYTIC DOMAIN-CONTAINING PROTEIN"/>
    <property type="match status" value="1"/>
</dbReference>
<dbReference type="InterPro" id="IPR036397">
    <property type="entry name" value="RNaseH_sf"/>
</dbReference>
<comment type="subcellular location">
    <subcellularLocation>
        <location evidence="1">Nucleus</location>
    </subcellularLocation>
</comment>
<protein>
    <submittedName>
        <fullName evidence="5">Uncharacterized protein</fullName>
    </submittedName>
</protein>
<dbReference type="PROSITE" id="PS50994">
    <property type="entry name" value="INTEGRASE"/>
    <property type="match status" value="1"/>
</dbReference>
<dbReference type="InterPro" id="IPR057373">
    <property type="entry name" value="ZNFX1"/>
</dbReference>
<dbReference type="InterPro" id="IPR050951">
    <property type="entry name" value="Retrovirus_Pol_polyprotein"/>
</dbReference>
<dbReference type="SUPFAM" id="SSF54160">
    <property type="entry name" value="Chromo domain-like"/>
    <property type="match status" value="1"/>
</dbReference>
<gene>
    <name evidence="5" type="ORF">RIMI_LOCUS5098006</name>
</gene>
<dbReference type="Proteomes" id="UP001176940">
    <property type="component" value="Unassembled WGS sequence"/>
</dbReference>
<dbReference type="SMART" id="SM00298">
    <property type="entry name" value="CHROMO"/>
    <property type="match status" value="1"/>
</dbReference>
<feature type="region of interest" description="Disordered" evidence="2">
    <location>
        <begin position="901"/>
        <end position="921"/>
    </location>
</feature>